<dbReference type="EMBL" id="JAVBIK010000001">
    <property type="protein sequence ID" value="MDT7517406.1"/>
    <property type="molecule type" value="Genomic_DNA"/>
</dbReference>
<comment type="caution">
    <text evidence="7">The sequence shown here is derived from an EMBL/GenBank/DDBJ whole genome shotgun (WGS) entry which is preliminary data.</text>
</comment>
<evidence type="ECO:0000256" key="1">
    <source>
        <dbReference type="ARBA" id="ARBA00004442"/>
    </source>
</evidence>
<feature type="domain" description="OmpA-like" evidence="6">
    <location>
        <begin position="105"/>
        <end position="231"/>
    </location>
</feature>
<keyword evidence="8" id="KW-1185">Reference proteome</keyword>
<dbReference type="InterPro" id="IPR050330">
    <property type="entry name" value="Bact_OuterMem_StrucFunc"/>
</dbReference>
<evidence type="ECO:0000256" key="2">
    <source>
        <dbReference type="ARBA" id="ARBA00023136"/>
    </source>
</evidence>
<dbReference type="Pfam" id="PF00691">
    <property type="entry name" value="OmpA"/>
    <property type="match status" value="1"/>
</dbReference>
<keyword evidence="5" id="KW-0732">Signal</keyword>
<reference evidence="7 8" key="1">
    <citation type="submission" date="2023-08" db="EMBL/GenBank/DDBJ databases">
        <title>Rhodoferax potami sp. nov. and Rhodoferax mekongensis sp. nov., isolated from the Mekong River in Thailand.</title>
        <authorList>
            <person name="Kitikhun S."/>
            <person name="Charoenyingcharoen P."/>
            <person name="Siriarchawattana P."/>
            <person name="Likhitrattanapisal S."/>
            <person name="Nilsakha T."/>
            <person name="Chanpet A."/>
            <person name="Rattanawaree P."/>
            <person name="Ingsriswang S."/>
        </authorList>
    </citation>
    <scope>NUCLEOTIDE SEQUENCE [LARGE SCALE GENOMIC DNA]</scope>
    <source>
        <strain evidence="7 8">TBRC 17660</strain>
    </source>
</reference>
<accession>A0ABU3KI11</accession>
<proteinExistence type="predicted"/>
<gene>
    <name evidence="7" type="ORF">RAE19_01390</name>
</gene>
<feature type="chain" id="PRO_5046471863" evidence="5">
    <location>
        <begin position="30"/>
        <end position="235"/>
    </location>
</feature>
<sequence>MTHIQQGAFRRAPLVAGLALAMSSGLGLAQAPDTRGYLLDGAGSFVGSATPGQCWRNGAWTPALAVAPCDAVIMAAAPVVVPAPAPAPVEPARAAPPAAPALIPMPAQRLNFSADALFGFDQSVLGPNGTAMLDGLAVELSGSTFDAIHVRGYTDRIGSTAYNQKLSLRRATAVSDYLVSKGVSPASILAYGEGESNPLTALADCPGGKRAALIACLQRDRRVEVDVQGTKAAVR</sequence>
<evidence type="ECO:0000256" key="5">
    <source>
        <dbReference type="SAM" id="SignalP"/>
    </source>
</evidence>
<dbReference type="InterPro" id="IPR006665">
    <property type="entry name" value="OmpA-like"/>
</dbReference>
<name>A0ABU3KI11_9BURK</name>
<dbReference type="PANTHER" id="PTHR30329:SF21">
    <property type="entry name" value="LIPOPROTEIN YIAD-RELATED"/>
    <property type="match status" value="1"/>
</dbReference>
<evidence type="ECO:0000256" key="3">
    <source>
        <dbReference type="ARBA" id="ARBA00023237"/>
    </source>
</evidence>
<dbReference type="PROSITE" id="PS51123">
    <property type="entry name" value="OMPA_2"/>
    <property type="match status" value="1"/>
</dbReference>
<comment type="subcellular location">
    <subcellularLocation>
        <location evidence="1">Cell outer membrane</location>
    </subcellularLocation>
</comment>
<organism evidence="7 8">
    <name type="scientific">Rhodoferax potami</name>
    <dbReference type="NCBI Taxonomy" id="3068338"/>
    <lineage>
        <taxon>Bacteria</taxon>
        <taxon>Pseudomonadati</taxon>
        <taxon>Pseudomonadota</taxon>
        <taxon>Betaproteobacteria</taxon>
        <taxon>Burkholderiales</taxon>
        <taxon>Comamonadaceae</taxon>
        <taxon>Rhodoferax</taxon>
    </lineage>
</organism>
<evidence type="ECO:0000313" key="7">
    <source>
        <dbReference type="EMBL" id="MDT7517406.1"/>
    </source>
</evidence>
<evidence type="ECO:0000256" key="4">
    <source>
        <dbReference type="PROSITE-ProRule" id="PRU00473"/>
    </source>
</evidence>
<dbReference type="Gene3D" id="3.30.1330.60">
    <property type="entry name" value="OmpA-like domain"/>
    <property type="match status" value="1"/>
</dbReference>
<dbReference type="RefSeq" id="WP_313873234.1">
    <property type="nucleotide sequence ID" value="NZ_JAVBIK010000001.1"/>
</dbReference>
<dbReference type="SUPFAM" id="SSF103088">
    <property type="entry name" value="OmpA-like"/>
    <property type="match status" value="1"/>
</dbReference>
<dbReference type="InterPro" id="IPR006664">
    <property type="entry name" value="OMP_bac"/>
</dbReference>
<dbReference type="PRINTS" id="PR01021">
    <property type="entry name" value="OMPADOMAIN"/>
</dbReference>
<dbReference type="CDD" id="cd07185">
    <property type="entry name" value="OmpA_C-like"/>
    <property type="match status" value="1"/>
</dbReference>
<keyword evidence="3" id="KW-0998">Cell outer membrane</keyword>
<protein>
    <submittedName>
        <fullName evidence="7">OmpA family protein</fullName>
    </submittedName>
</protein>
<dbReference type="Proteomes" id="UP001321700">
    <property type="component" value="Unassembled WGS sequence"/>
</dbReference>
<feature type="signal peptide" evidence="5">
    <location>
        <begin position="1"/>
        <end position="29"/>
    </location>
</feature>
<dbReference type="PANTHER" id="PTHR30329">
    <property type="entry name" value="STATOR ELEMENT OF FLAGELLAR MOTOR COMPLEX"/>
    <property type="match status" value="1"/>
</dbReference>
<dbReference type="InterPro" id="IPR036737">
    <property type="entry name" value="OmpA-like_sf"/>
</dbReference>
<keyword evidence="2 4" id="KW-0472">Membrane</keyword>
<evidence type="ECO:0000259" key="6">
    <source>
        <dbReference type="PROSITE" id="PS51123"/>
    </source>
</evidence>
<evidence type="ECO:0000313" key="8">
    <source>
        <dbReference type="Proteomes" id="UP001321700"/>
    </source>
</evidence>